<organism evidence="10 11">
    <name type="scientific">Angustibacter aerolatus</name>
    <dbReference type="NCBI Taxonomy" id="1162965"/>
    <lineage>
        <taxon>Bacteria</taxon>
        <taxon>Bacillati</taxon>
        <taxon>Actinomycetota</taxon>
        <taxon>Actinomycetes</taxon>
        <taxon>Kineosporiales</taxon>
        <taxon>Kineosporiaceae</taxon>
    </lineage>
</organism>
<evidence type="ECO:0000256" key="2">
    <source>
        <dbReference type="ARBA" id="ARBA00022475"/>
    </source>
</evidence>
<gene>
    <name evidence="10" type="ORF">GCM10025868_34030</name>
</gene>
<evidence type="ECO:0008006" key="12">
    <source>
        <dbReference type="Google" id="ProtNLM"/>
    </source>
</evidence>
<evidence type="ECO:0000259" key="9">
    <source>
        <dbReference type="Pfam" id="PF19359"/>
    </source>
</evidence>
<name>A0ABQ6JIY3_9ACTN</name>
<dbReference type="EMBL" id="BSUZ01000001">
    <property type="protein sequence ID" value="GMA88153.1"/>
    <property type="molecule type" value="Genomic_DNA"/>
</dbReference>
<keyword evidence="5 7" id="KW-0472">Membrane</keyword>
<feature type="compositionally biased region" description="Basic residues" evidence="6">
    <location>
        <begin position="194"/>
        <end position="208"/>
    </location>
</feature>
<evidence type="ECO:0000256" key="1">
    <source>
        <dbReference type="ARBA" id="ARBA00004651"/>
    </source>
</evidence>
<dbReference type="InterPro" id="IPR018076">
    <property type="entry name" value="T2SS_GspF_dom"/>
</dbReference>
<evidence type="ECO:0000256" key="6">
    <source>
        <dbReference type="SAM" id="MobiDB-lite"/>
    </source>
</evidence>
<feature type="domain" description="Type II secretion system protein GspF" evidence="8">
    <location>
        <begin position="88"/>
        <end position="162"/>
    </location>
</feature>
<feature type="transmembrane region" description="Helical" evidence="7">
    <location>
        <begin position="55"/>
        <end position="73"/>
    </location>
</feature>
<protein>
    <recommendedName>
        <fullName evidence="12">Type II secretion system protein GspF domain-containing protein</fullName>
    </recommendedName>
</protein>
<sequence length="234" mass="26229">MIGSTRLDAMRRRIELAGRPDGLTLQTHLERKARLLVVFGAAAVALFLYGQRFVALLVLVAAWFLPELALRSARRRRQRSIDRDIPDFLDVLAVTVSAGLSFRAALERVASRYTGALADEITHTLREMDVGESRRNAFQRLRERNASEALDQFVVALLQAEEPRLAAHRGARPDRRRDAALDGAARAAVGRPHLAARRARRHHRHGARRAGAARGLAVPVVRDRPGWGARWLRR</sequence>
<evidence type="ECO:0000313" key="10">
    <source>
        <dbReference type="EMBL" id="GMA88153.1"/>
    </source>
</evidence>
<feature type="domain" description="DUF5936" evidence="9">
    <location>
        <begin position="1"/>
        <end position="77"/>
    </location>
</feature>
<keyword evidence="11" id="KW-1185">Reference proteome</keyword>
<evidence type="ECO:0000256" key="5">
    <source>
        <dbReference type="ARBA" id="ARBA00023136"/>
    </source>
</evidence>
<dbReference type="Pfam" id="PF19359">
    <property type="entry name" value="DUF5936"/>
    <property type="match status" value="1"/>
</dbReference>
<evidence type="ECO:0000313" key="11">
    <source>
        <dbReference type="Proteomes" id="UP001157017"/>
    </source>
</evidence>
<comment type="caution">
    <text evidence="10">The sequence shown here is derived from an EMBL/GenBank/DDBJ whole genome shotgun (WGS) entry which is preliminary data.</text>
</comment>
<accession>A0ABQ6JIY3</accession>
<keyword evidence="3 7" id="KW-0812">Transmembrane</keyword>
<reference evidence="11" key="1">
    <citation type="journal article" date="2019" name="Int. J. Syst. Evol. Microbiol.">
        <title>The Global Catalogue of Microorganisms (GCM) 10K type strain sequencing project: providing services to taxonomists for standard genome sequencing and annotation.</title>
        <authorList>
            <consortium name="The Broad Institute Genomics Platform"/>
            <consortium name="The Broad Institute Genome Sequencing Center for Infectious Disease"/>
            <person name="Wu L."/>
            <person name="Ma J."/>
        </authorList>
    </citation>
    <scope>NUCLEOTIDE SEQUENCE [LARGE SCALE GENOMIC DNA]</scope>
    <source>
        <strain evidence="11">NBRC 108730</strain>
    </source>
</reference>
<dbReference type="Pfam" id="PF00482">
    <property type="entry name" value="T2SSF"/>
    <property type="match status" value="1"/>
</dbReference>
<proteinExistence type="predicted"/>
<dbReference type="Proteomes" id="UP001157017">
    <property type="component" value="Unassembled WGS sequence"/>
</dbReference>
<keyword evidence="4 7" id="KW-1133">Transmembrane helix</keyword>
<evidence type="ECO:0000256" key="4">
    <source>
        <dbReference type="ARBA" id="ARBA00022989"/>
    </source>
</evidence>
<dbReference type="InterPro" id="IPR045980">
    <property type="entry name" value="DUF5936"/>
</dbReference>
<evidence type="ECO:0000256" key="3">
    <source>
        <dbReference type="ARBA" id="ARBA00022692"/>
    </source>
</evidence>
<feature type="region of interest" description="Disordered" evidence="6">
    <location>
        <begin position="191"/>
        <end position="213"/>
    </location>
</feature>
<keyword evidence="2" id="KW-1003">Cell membrane</keyword>
<evidence type="ECO:0000256" key="7">
    <source>
        <dbReference type="SAM" id="Phobius"/>
    </source>
</evidence>
<dbReference type="PANTHER" id="PTHR35007">
    <property type="entry name" value="INTEGRAL MEMBRANE PROTEIN-RELATED"/>
    <property type="match status" value="1"/>
</dbReference>
<comment type="subcellular location">
    <subcellularLocation>
        <location evidence="1">Cell membrane</location>
        <topology evidence="1">Multi-pass membrane protein</topology>
    </subcellularLocation>
</comment>
<dbReference type="PANTHER" id="PTHR35007:SF2">
    <property type="entry name" value="PILUS ASSEMBLE PROTEIN"/>
    <property type="match status" value="1"/>
</dbReference>
<feature type="compositionally biased region" description="Basic and acidic residues" evidence="6">
    <location>
        <begin position="166"/>
        <end position="180"/>
    </location>
</feature>
<feature type="region of interest" description="Disordered" evidence="6">
    <location>
        <begin position="166"/>
        <end position="185"/>
    </location>
</feature>
<evidence type="ECO:0000259" key="8">
    <source>
        <dbReference type="Pfam" id="PF00482"/>
    </source>
</evidence>